<dbReference type="EMBL" id="CP060712">
    <property type="protein sequence ID" value="QNN49684.1"/>
    <property type="molecule type" value="Genomic_DNA"/>
</dbReference>
<keyword evidence="2" id="KW-0472">Membrane</keyword>
<proteinExistence type="predicted"/>
<dbReference type="KEGG" id="pei:H9L10_00765"/>
<sequence>MTHRDDVARLEVEFADAMQRMYAVGNGLARLRVDLDREGHAAPAPVGAATGGPDPALRAAASPAAPSGREARPVPPPAVGGPVTGADAGPSAPHAGGPALPPPTGPALPHVPWYQRDGAVTRALAVAGAVVTLSGVAMLLVLAVRHGWFGPGPG</sequence>
<dbReference type="Proteomes" id="UP000515976">
    <property type="component" value="Chromosome"/>
</dbReference>
<dbReference type="RefSeq" id="WP_187566711.1">
    <property type="nucleotide sequence ID" value="NZ_CP060712.1"/>
</dbReference>
<organism evidence="3 4">
    <name type="scientific">Phycicoccus endophyticus</name>
    <dbReference type="NCBI Taxonomy" id="1690220"/>
    <lineage>
        <taxon>Bacteria</taxon>
        <taxon>Bacillati</taxon>
        <taxon>Actinomycetota</taxon>
        <taxon>Actinomycetes</taxon>
        <taxon>Micrococcales</taxon>
        <taxon>Intrasporangiaceae</taxon>
        <taxon>Phycicoccus</taxon>
    </lineage>
</organism>
<feature type="compositionally biased region" description="Low complexity" evidence="1">
    <location>
        <begin position="80"/>
        <end position="98"/>
    </location>
</feature>
<dbReference type="AlphaFoldDB" id="A0A7G9R259"/>
<feature type="transmembrane region" description="Helical" evidence="2">
    <location>
        <begin position="123"/>
        <end position="144"/>
    </location>
</feature>
<accession>A0A7G9R259</accession>
<keyword evidence="4" id="KW-1185">Reference proteome</keyword>
<gene>
    <name evidence="3" type="ORF">H9L10_00765</name>
</gene>
<protein>
    <submittedName>
        <fullName evidence="3">Uncharacterized protein</fullName>
    </submittedName>
</protein>
<evidence type="ECO:0000313" key="3">
    <source>
        <dbReference type="EMBL" id="QNN49684.1"/>
    </source>
</evidence>
<evidence type="ECO:0000256" key="1">
    <source>
        <dbReference type="SAM" id="MobiDB-lite"/>
    </source>
</evidence>
<feature type="compositionally biased region" description="Low complexity" evidence="1">
    <location>
        <begin position="42"/>
        <end position="68"/>
    </location>
</feature>
<keyword evidence="2" id="KW-0812">Transmembrane</keyword>
<name>A0A7G9R259_9MICO</name>
<feature type="region of interest" description="Disordered" evidence="1">
    <location>
        <begin position="42"/>
        <end position="107"/>
    </location>
</feature>
<evidence type="ECO:0000313" key="4">
    <source>
        <dbReference type="Proteomes" id="UP000515976"/>
    </source>
</evidence>
<keyword evidence="2" id="KW-1133">Transmembrane helix</keyword>
<reference evidence="3 4" key="1">
    <citation type="submission" date="2020-08" db="EMBL/GenBank/DDBJ databases">
        <title>Genome sequence of Phycicoccus endophyticus JCM 31784T.</title>
        <authorList>
            <person name="Hyun D.-W."/>
            <person name="Bae J.-W."/>
        </authorList>
    </citation>
    <scope>NUCLEOTIDE SEQUENCE [LARGE SCALE GENOMIC DNA]</scope>
    <source>
        <strain evidence="3 4">JCM 31784</strain>
    </source>
</reference>
<evidence type="ECO:0000256" key="2">
    <source>
        <dbReference type="SAM" id="Phobius"/>
    </source>
</evidence>